<evidence type="ECO:0000313" key="1">
    <source>
        <dbReference type="EMBL" id="KTS98625.1"/>
    </source>
</evidence>
<name>A0AB34VHI7_9GAMM</name>
<evidence type="ECO:0000313" key="2">
    <source>
        <dbReference type="Proteomes" id="UP000072520"/>
    </source>
</evidence>
<proteinExistence type="predicted"/>
<evidence type="ECO:0008006" key="3">
    <source>
        <dbReference type="Google" id="ProtNLM"/>
    </source>
</evidence>
<dbReference type="EMBL" id="LDSI01000010">
    <property type="protein sequence ID" value="KTS98625.1"/>
    <property type="molecule type" value="Genomic_DNA"/>
</dbReference>
<sequence>MASMFSFFVAFQRVRRVATRPACQSACIFVFGPCVYANVVGHFHPDRLLFRRFADHCTVKFFRQV</sequence>
<dbReference type="Proteomes" id="UP000072520">
    <property type="component" value="Unassembled WGS sequence"/>
</dbReference>
<accession>A0AB34VHI7</accession>
<reference evidence="1 2" key="1">
    <citation type="journal article" date="2016" name="Front. Microbiol.">
        <title>Genomic Resource of Rice Seed Associated Bacteria.</title>
        <authorList>
            <person name="Midha S."/>
            <person name="Bansal K."/>
            <person name="Sharma S."/>
            <person name="Kumar N."/>
            <person name="Patil P.P."/>
            <person name="Chaudhry V."/>
            <person name="Patil P.B."/>
        </authorList>
    </citation>
    <scope>NUCLEOTIDE SEQUENCE [LARGE SCALE GENOMIC DNA]</scope>
    <source>
        <strain evidence="1 2">RSA13</strain>
    </source>
</reference>
<gene>
    <name evidence="1" type="ORF">RSA13_08955</name>
</gene>
<organism evidence="1 2">
    <name type="scientific">Pantoea stewartii</name>
    <dbReference type="NCBI Taxonomy" id="66269"/>
    <lineage>
        <taxon>Bacteria</taxon>
        <taxon>Pseudomonadati</taxon>
        <taxon>Pseudomonadota</taxon>
        <taxon>Gammaproteobacteria</taxon>
        <taxon>Enterobacterales</taxon>
        <taxon>Erwiniaceae</taxon>
        <taxon>Pantoea</taxon>
    </lineage>
</organism>
<comment type="caution">
    <text evidence="1">The sequence shown here is derived from an EMBL/GenBank/DDBJ whole genome shotgun (WGS) entry which is preliminary data.</text>
</comment>
<protein>
    <recommendedName>
        <fullName evidence="3">Secreted protein</fullName>
    </recommendedName>
</protein>
<dbReference type="AlphaFoldDB" id="A0AB34VHI7"/>